<dbReference type="GO" id="GO:0005886">
    <property type="term" value="C:plasma membrane"/>
    <property type="evidence" value="ECO:0007669"/>
    <property type="project" value="TreeGrafter"/>
</dbReference>
<dbReference type="RefSeq" id="WP_072746915.1">
    <property type="nucleotide sequence ID" value="NZ_FOHL01000001.1"/>
</dbReference>
<dbReference type="EMBL" id="FRDL01000003">
    <property type="protein sequence ID" value="SHN63066.1"/>
    <property type="molecule type" value="Genomic_DNA"/>
</dbReference>
<keyword evidence="3" id="KW-1185">Reference proteome</keyword>
<keyword evidence="1" id="KW-1133">Transmembrane helix</keyword>
<gene>
    <name evidence="2" type="ORF">SAMN05216200_103359</name>
</gene>
<dbReference type="Proteomes" id="UP000184066">
    <property type="component" value="Unassembled WGS sequence"/>
</dbReference>
<evidence type="ECO:0000313" key="2">
    <source>
        <dbReference type="EMBL" id="SHN63066.1"/>
    </source>
</evidence>
<dbReference type="PIRSF" id="PIRSF016789">
    <property type="entry name" value="DUF454"/>
    <property type="match status" value="1"/>
</dbReference>
<dbReference type="OrthoDB" id="9816293at2"/>
<evidence type="ECO:0000256" key="1">
    <source>
        <dbReference type="SAM" id="Phobius"/>
    </source>
</evidence>
<dbReference type="Pfam" id="PF04304">
    <property type="entry name" value="DUF454"/>
    <property type="match status" value="1"/>
</dbReference>
<reference evidence="2 3" key="1">
    <citation type="submission" date="2016-12" db="EMBL/GenBank/DDBJ databases">
        <authorList>
            <person name="Song W.-J."/>
            <person name="Kurnit D.M."/>
        </authorList>
    </citation>
    <scope>NUCLEOTIDE SEQUENCE [LARGE SCALE GENOMIC DNA]</scope>
    <source>
        <strain evidence="2 3">CGMCC 1.10808</strain>
    </source>
</reference>
<dbReference type="STRING" id="1189325.SAMN04488119_101357"/>
<feature type="transmembrane region" description="Helical" evidence="1">
    <location>
        <begin position="71"/>
        <end position="88"/>
    </location>
</feature>
<accession>A0A1M7SXF7</accession>
<keyword evidence="1" id="KW-0812">Transmembrane</keyword>
<keyword evidence="1" id="KW-0472">Membrane</keyword>
<evidence type="ECO:0008006" key="4">
    <source>
        <dbReference type="Google" id="ProtNLM"/>
    </source>
</evidence>
<name>A0A1M7SXF7_9RHOB</name>
<dbReference type="InterPro" id="IPR007401">
    <property type="entry name" value="DUF454"/>
</dbReference>
<dbReference type="PANTHER" id="PTHR35813">
    <property type="entry name" value="INNER MEMBRANE PROTEIN YBAN"/>
    <property type="match status" value="1"/>
</dbReference>
<proteinExistence type="predicted"/>
<protein>
    <recommendedName>
        <fullName evidence="4">Inner membrane protein</fullName>
    </recommendedName>
</protein>
<dbReference type="PANTHER" id="PTHR35813:SF1">
    <property type="entry name" value="INNER MEMBRANE PROTEIN YBAN"/>
    <property type="match status" value="1"/>
</dbReference>
<evidence type="ECO:0000313" key="3">
    <source>
        <dbReference type="Proteomes" id="UP000184066"/>
    </source>
</evidence>
<sequence>MKVFWFLVGALSLLLAVIGIVLPLMPTVPFLLLAAYAFARSSPAFHDWLISHPVLGKPILDWRRNGAIRRPLKLWALASLCFVFGMSVALGAPLWVLAAQAPALLCVGIFIWTRPEGERPPADQSPRPPGEGGV</sequence>
<dbReference type="AlphaFoldDB" id="A0A1M7SXF7"/>
<organism evidence="2 3">
    <name type="scientific">Oceanicella actignis</name>
    <dbReference type="NCBI Taxonomy" id="1189325"/>
    <lineage>
        <taxon>Bacteria</taxon>
        <taxon>Pseudomonadati</taxon>
        <taxon>Pseudomonadota</taxon>
        <taxon>Alphaproteobacteria</taxon>
        <taxon>Rhodobacterales</taxon>
        <taxon>Paracoccaceae</taxon>
        <taxon>Oceanicella</taxon>
    </lineage>
</organism>